<dbReference type="PANTHER" id="PTHR31014:SF0">
    <property type="entry name" value="MITOCHONDRIAL TRANSLATION SYSTEM COMPONENT PET127-RELATED"/>
    <property type="match status" value="1"/>
</dbReference>
<dbReference type="OrthoDB" id="10249045at2759"/>
<keyword evidence="3" id="KW-1185">Reference proteome</keyword>
<feature type="region of interest" description="Disordered" evidence="1">
    <location>
        <begin position="60"/>
        <end position="138"/>
    </location>
</feature>
<evidence type="ECO:0008006" key="4">
    <source>
        <dbReference type="Google" id="ProtNLM"/>
    </source>
</evidence>
<proteinExistence type="predicted"/>
<dbReference type="Proteomes" id="UP000467700">
    <property type="component" value="Unassembled WGS sequence"/>
</dbReference>
<gene>
    <name evidence="2" type="ORF">AAE3_LOCUS3764</name>
</gene>
<dbReference type="PANTHER" id="PTHR31014">
    <property type="entry name" value="MITOCHONDRIAL TRANSLATION SYSTEM COMPONENT PET127-RELATED"/>
    <property type="match status" value="1"/>
</dbReference>
<dbReference type="GO" id="GO:0005740">
    <property type="term" value="C:mitochondrial envelope"/>
    <property type="evidence" value="ECO:0007669"/>
    <property type="project" value="TreeGrafter"/>
</dbReference>
<feature type="region of interest" description="Disordered" evidence="1">
    <location>
        <begin position="169"/>
        <end position="194"/>
    </location>
</feature>
<dbReference type="GO" id="GO:0000964">
    <property type="term" value="P:mitochondrial RNA 5'-end processing"/>
    <property type="evidence" value="ECO:0007669"/>
    <property type="project" value="TreeGrafter"/>
</dbReference>
<name>A0A8S0W3U9_CYCAE</name>
<feature type="region of interest" description="Disordered" evidence="1">
    <location>
        <begin position="788"/>
        <end position="820"/>
    </location>
</feature>
<dbReference type="EMBL" id="CACVBS010000033">
    <property type="protein sequence ID" value="CAA7261354.1"/>
    <property type="molecule type" value="Genomic_DNA"/>
</dbReference>
<dbReference type="Pfam" id="PF08634">
    <property type="entry name" value="Pet127"/>
    <property type="match status" value="1"/>
</dbReference>
<evidence type="ECO:0000256" key="1">
    <source>
        <dbReference type="SAM" id="MobiDB-lite"/>
    </source>
</evidence>
<reference evidence="2 3" key="1">
    <citation type="submission" date="2020-01" db="EMBL/GenBank/DDBJ databases">
        <authorList>
            <person name="Gupta K D."/>
        </authorList>
    </citation>
    <scope>NUCLEOTIDE SEQUENCE [LARGE SCALE GENOMIC DNA]</scope>
</reference>
<protein>
    <recommendedName>
        <fullName evidence="4">Pet127-domain-containing protein</fullName>
    </recommendedName>
</protein>
<dbReference type="InterPro" id="IPR013943">
    <property type="entry name" value="Pet127"/>
</dbReference>
<feature type="compositionally biased region" description="Low complexity" evidence="1">
    <location>
        <begin position="795"/>
        <end position="806"/>
    </location>
</feature>
<evidence type="ECO:0000313" key="3">
    <source>
        <dbReference type="Proteomes" id="UP000467700"/>
    </source>
</evidence>
<dbReference type="AlphaFoldDB" id="A0A8S0W3U9"/>
<accession>A0A8S0W3U9</accession>
<comment type="caution">
    <text evidence="2">The sequence shown here is derived from an EMBL/GenBank/DDBJ whole genome shotgun (WGS) entry which is preliminary data.</text>
</comment>
<organism evidence="2 3">
    <name type="scientific">Cyclocybe aegerita</name>
    <name type="common">Black poplar mushroom</name>
    <name type="synonym">Agrocybe aegerita</name>
    <dbReference type="NCBI Taxonomy" id="1973307"/>
    <lineage>
        <taxon>Eukaryota</taxon>
        <taxon>Fungi</taxon>
        <taxon>Dikarya</taxon>
        <taxon>Basidiomycota</taxon>
        <taxon>Agaricomycotina</taxon>
        <taxon>Agaricomycetes</taxon>
        <taxon>Agaricomycetidae</taxon>
        <taxon>Agaricales</taxon>
        <taxon>Agaricineae</taxon>
        <taxon>Bolbitiaceae</taxon>
        <taxon>Cyclocybe</taxon>
    </lineage>
</organism>
<feature type="compositionally biased region" description="Low complexity" evidence="1">
    <location>
        <begin position="64"/>
        <end position="90"/>
    </location>
</feature>
<sequence>MSSNALKSASRCLLTGTGRHVVCEASSSRTTVQRRHYASNHSKLSKKVEDSDAELVSLAEKLLKTMPPTKKGPPSSKTGRLSYRSSGLSLKRPKDPLLGIRSPIRQAGLGPIESIDPPSRFNTNKRHRRRDDDKRTNPDMRTLLALQQMAEGTNDLAFERQLNSRYQGDFSTPLVDEKNAKSAELKEDSSSDSPFALESELFPADSKLVPERWKGDEWTTEDVERINSFLDPSLDDRPIAPHILKGDTLQTGVLESNSLALTDVPPRNKHLPISTLKHNLDRVLFSPGVHWLQDPRSRVYNFSPWLEKIPKVNDFAFERLAGFIKSSRDEDLRTLAKQERRKFAGSTSSLSGMLSHIYFLLSEFKDPDFSMMSQHFKSQPSGFTSGQRMPVTAALVYKDGVYAVDSHTAEFDDPDKNVLTWMGTLLEHFLTKTPEKFKKFLRRESEPIQKNETPIMREAFRFSKSKEFVMRSQLDCQDHRLPGTGVFDLKTRACVTIRMDILNYEENSGYLIRNQHGLMESFEKEYYDLIRSAFLKYGFQARIGNMDGVMVTYHNTERIFGFQYIPLDEMDERLFGPTPGIGDKVFAKCVELLEAIVGEATKCYPEQSVLCSFETKLPGKVLDVFVQPMEWGGPEETRPVSKLCAKLDHRLDNELVKASVAMRAVTEAWTVDYEIMRPHLSEEEVRMDLSGLNQRKMRSLVLPSSVPLEDAEQYWTNLSFNKVMSKEDARIFRPESFSLATAAIERYRELAREGRLISQRLESELAGRPKIVLGEGIYEEEESLFLKEPTHSVGLESSPSESPSSLAKADDNAETSPSST</sequence>
<evidence type="ECO:0000313" key="2">
    <source>
        <dbReference type="EMBL" id="CAA7261354.1"/>
    </source>
</evidence>
<feature type="compositionally biased region" description="Basic and acidic residues" evidence="1">
    <location>
        <begin position="175"/>
        <end position="189"/>
    </location>
</feature>